<evidence type="ECO:0000259" key="2">
    <source>
        <dbReference type="Pfam" id="PF20446"/>
    </source>
</evidence>
<reference evidence="4 5" key="1">
    <citation type="submission" date="2019-09" db="EMBL/GenBank/DDBJ databases">
        <title>Draft genome of the ectomycorrhizal ascomycete Sphaerosporella brunnea.</title>
        <authorList>
            <consortium name="DOE Joint Genome Institute"/>
            <person name="Benucci G.M."/>
            <person name="Marozzi G."/>
            <person name="Antonielli L."/>
            <person name="Sanchez S."/>
            <person name="Marco P."/>
            <person name="Wang X."/>
            <person name="Falini L.B."/>
            <person name="Barry K."/>
            <person name="Haridas S."/>
            <person name="Lipzen A."/>
            <person name="Labutti K."/>
            <person name="Grigoriev I.V."/>
            <person name="Murat C."/>
            <person name="Martin F."/>
            <person name="Albertini E."/>
            <person name="Donnini D."/>
            <person name="Bonito G."/>
        </authorList>
    </citation>
    <scope>NUCLEOTIDE SEQUENCE [LARGE SCALE GENOMIC DNA]</scope>
    <source>
        <strain evidence="4 5">Sb_GMNB300</strain>
    </source>
</reference>
<dbReference type="InterPro" id="IPR046834">
    <property type="entry name" value="ABC_ATPase_C"/>
</dbReference>
<dbReference type="OrthoDB" id="189459at2759"/>
<dbReference type="InterPro" id="IPR049069">
    <property type="entry name" value="MRB1590-like_C"/>
</dbReference>
<dbReference type="InterPro" id="IPR019195">
    <property type="entry name" value="ABC_ATPase_put"/>
</dbReference>
<dbReference type="EMBL" id="VXIS01000005">
    <property type="protein sequence ID" value="KAA8914523.1"/>
    <property type="molecule type" value="Genomic_DNA"/>
</dbReference>
<evidence type="ECO:0000259" key="3">
    <source>
        <dbReference type="Pfam" id="PF21117"/>
    </source>
</evidence>
<proteinExistence type="predicted"/>
<keyword evidence="5" id="KW-1185">Reference proteome</keyword>
<dbReference type="Pfam" id="PF09818">
    <property type="entry name" value="ABC_ATPase"/>
    <property type="match status" value="1"/>
</dbReference>
<feature type="domain" description="ATPase of the ABC class C-terminal" evidence="1">
    <location>
        <begin position="173"/>
        <end position="450"/>
    </location>
</feature>
<feature type="domain" description="ATPase of the ABC class N-terminal" evidence="2">
    <location>
        <begin position="2"/>
        <end position="164"/>
    </location>
</feature>
<organism evidence="4 5">
    <name type="scientific">Sphaerosporella brunnea</name>
    <dbReference type="NCBI Taxonomy" id="1250544"/>
    <lineage>
        <taxon>Eukaryota</taxon>
        <taxon>Fungi</taxon>
        <taxon>Dikarya</taxon>
        <taxon>Ascomycota</taxon>
        <taxon>Pezizomycotina</taxon>
        <taxon>Pezizomycetes</taxon>
        <taxon>Pezizales</taxon>
        <taxon>Pyronemataceae</taxon>
        <taxon>Sphaerosporella</taxon>
    </lineage>
</organism>
<feature type="domain" description="MRB1590-like C-terminal" evidence="3">
    <location>
        <begin position="482"/>
        <end position="573"/>
    </location>
</feature>
<name>A0A5J5FBB2_9PEZI</name>
<evidence type="ECO:0000313" key="4">
    <source>
        <dbReference type="EMBL" id="KAA8914523.1"/>
    </source>
</evidence>
<accession>A0A5J5FBB2</accession>
<dbReference type="PANTHER" id="PTHR38149:SF1">
    <property type="entry name" value="ATPASE"/>
    <property type="match status" value="1"/>
</dbReference>
<dbReference type="PANTHER" id="PTHR38149">
    <property type="entry name" value="ATPASE"/>
    <property type="match status" value="1"/>
</dbReference>
<evidence type="ECO:0000259" key="1">
    <source>
        <dbReference type="Pfam" id="PF09818"/>
    </source>
</evidence>
<evidence type="ECO:0000313" key="5">
    <source>
        <dbReference type="Proteomes" id="UP000326924"/>
    </source>
</evidence>
<dbReference type="Pfam" id="PF21117">
    <property type="entry name" value="MRB1590_C"/>
    <property type="match status" value="1"/>
</dbReference>
<comment type="caution">
    <text evidence="4">The sequence shown here is derived from an EMBL/GenBank/DDBJ whole genome shotgun (WGS) entry which is preliminary data.</text>
</comment>
<gene>
    <name evidence="4" type="ORF">FN846DRAFT_926625</name>
</gene>
<dbReference type="InterPro" id="IPR046833">
    <property type="entry name" value="ABC_N"/>
</dbReference>
<dbReference type="Proteomes" id="UP000326924">
    <property type="component" value="Unassembled WGS sequence"/>
</dbReference>
<protein>
    <submittedName>
        <fullName evidence="4">Putative ATPase of the ABC class</fullName>
    </submittedName>
</protein>
<dbReference type="InParanoid" id="A0A5J5FBB2"/>
<sequence>MNIHGQSYPTYKSLKSKYTWTEGLPIQLFVDKVQSDPYAPASRFRASIPWDITGVPEAVYANKTRVVAYCDYVNRKISSLISAWRIDVADSSGTYHGLKGGNFELYRPKQQVLERSSCVITGLEEGMPAVEIRFMTTLPANGRQTNGIKARELLIKHLPNIIEEGILWAKQDAEKVWDHLRTVEVQEALRNSLDEKGLIAFVGNGSILPRASGADPGPMTEDAIPFYSPESLEVTINTGIEDANGQQISITGMGIPKGIVVISGGGFHGKSTLLEALQFGIYNVVPGDGRELVVTDPHAFKIRAEDGRNVVGTDITPFISQLPGGKTTDAFTSMDASGSTSMAANIQEALEVGATTLIIDEDTSATNFLVRDNKMHELVTSEPITPLVSKVTALFQEKGVSTIIVVGGCGDYLDPATTVIGMESYSPHDWTTRAHEIAAKYPNAESVESSYGNVPSRVFVLPADMQVPMAHGTERIVLKADRNQVGSKDTAIDITALEQIVERGQANLCAEALKLIKDSEPKSVSEWVAELDAVMEKKGMNMLGHAKPIGTLARARPIELLATVNRLRGLQIRQMSTSALMHKRKLSPGAAAVDHPAFKKEWPAMPRNNLQFRGAAGLARRLLFRR</sequence>
<dbReference type="AlphaFoldDB" id="A0A5J5FBB2"/>
<dbReference type="Pfam" id="PF20446">
    <property type="entry name" value="ABC_N"/>
    <property type="match status" value="1"/>
</dbReference>